<evidence type="ECO:0000256" key="5">
    <source>
        <dbReference type="ARBA" id="ARBA00022448"/>
    </source>
</evidence>
<feature type="transmembrane region" description="Helical" evidence="13">
    <location>
        <begin position="12"/>
        <end position="29"/>
    </location>
</feature>
<evidence type="ECO:0000256" key="11">
    <source>
        <dbReference type="ARBA" id="ARBA00023184"/>
    </source>
</evidence>
<organism evidence="14 15">
    <name type="scientific">Cowpea mild mottle virus</name>
    <dbReference type="NCBI Taxonomy" id="67761"/>
    <lineage>
        <taxon>Viruses</taxon>
        <taxon>Riboviria</taxon>
        <taxon>Orthornavirae</taxon>
        <taxon>Kitrinoviricota</taxon>
        <taxon>Alsuviricetes</taxon>
        <taxon>Tymovirales</taxon>
        <taxon>Betaflexiviridae</taxon>
        <taxon>Quinvirinae</taxon>
        <taxon>Carlavirus</taxon>
        <taxon>Carlavirus vignae</taxon>
    </lineage>
</organism>
<dbReference type="Pfam" id="PF01307">
    <property type="entry name" value="Plant_vir_prot"/>
    <property type="match status" value="1"/>
</dbReference>
<accession>E5KJF3</accession>
<evidence type="ECO:0000256" key="3">
    <source>
        <dbReference type="ARBA" id="ARBA00010321"/>
    </source>
</evidence>
<evidence type="ECO:0000256" key="10">
    <source>
        <dbReference type="ARBA" id="ARBA00023136"/>
    </source>
</evidence>
<evidence type="ECO:0000256" key="13">
    <source>
        <dbReference type="SAM" id="Phobius"/>
    </source>
</evidence>
<evidence type="ECO:0000256" key="4">
    <source>
        <dbReference type="ARBA" id="ARBA00013304"/>
    </source>
</evidence>
<dbReference type="EMBL" id="HQ184471">
    <property type="protein sequence ID" value="ADQ54109.1"/>
    <property type="molecule type" value="Genomic_RNA"/>
</dbReference>
<feature type="transmembrane region" description="Helical" evidence="13">
    <location>
        <begin position="71"/>
        <end position="91"/>
    </location>
</feature>
<evidence type="ECO:0000256" key="8">
    <source>
        <dbReference type="ARBA" id="ARBA00022989"/>
    </source>
</evidence>
<keyword evidence="5" id="KW-0813">Transport</keyword>
<comment type="similarity">
    <text evidence="3">Belongs to the Tymovirales TGBp2 protein family.</text>
</comment>
<dbReference type="OrthoDB" id="20634at10239"/>
<dbReference type="KEGG" id="vg:9989633"/>
<comment type="function">
    <text evidence="1">Plays a role in viral cell-to-cell propagation, by facilitating genome transport to neighboring plant cells through plasmosdesmata,.</text>
</comment>
<comment type="subcellular location">
    <subcellularLocation>
        <location evidence="2">Host endoplasmic reticulum membrane</location>
    </subcellularLocation>
</comment>
<keyword evidence="15" id="KW-1185">Reference proteome</keyword>
<evidence type="ECO:0000256" key="1">
    <source>
        <dbReference type="ARBA" id="ARBA00002252"/>
    </source>
</evidence>
<dbReference type="RefSeq" id="YP_004035880.1">
    <property type="nucleotide sequence ID" value="NC_014730.1"/>
</dbReference>
<evidence type="ECO:0000313" key="15">
    <source>
        <dbReference type="Proteomes" id="UP000201464"/>
    </source>
</evidence>
<keyword evidence="11" id="KW-1038">Host endoplasmic reticulum</keyword>
<keyword evidence="7" id="KW-1043">Host membrane</keyword>
<dbReference type="GeneID" id="9989633"/>
<evidence type="ECO:0000256" key="2">
    <source>
        <dbReference type="ARBA" id="ARBA00004625"/>
    </source>
</evidence>
<sequence>MPLSPPPDHTKSFLALAVGIGLSLVVWALNRYTYPVAGDSQHRFPFGGCYRDGTKSAIYHRPSIPTSSGFGFGKLEAFLSSLLLGLLILCLSSRKNLNCHVCGRSHCICHNSQHINTSFNKSRFL</sequence>
<proteinExistence type="inferred from homology"/>
<dbReference type="GO" id="GO:0046740">
    <property type="term" value="P:transport of virus in host, cell to cell"/>
    <property type="evidence" value="ECO:0007669"/>
    <property type="project" value="UniProtKB-KW"/>
</dbReference>
<dbReference type="InterPro" id="IPR001896">
    <property type="entry name" value="Plant_vir_prot"/>
</dbReference>
<name>E5KJF3_9VIRU</name>
<dbReference type="Proteomes" id="UP000201464">
    <property type="component" value="Segment"/>
</dbReference>
<evidence type="ECO:0000256" key="7">
    <source>
        <dbReference type="ARBA" id="ARBA00022870"/>
    </source>
</evidence>
<keyword evidence="9" id="KW-0916">Viral movement protein</keyword>
<dbReference type="GO" id="GO:0044167">
    <property type="term" value="C:host cell endoplasmic reticulum membrane"/>
    <property type="evidence" value="ECO:0007669"/>
    <property type="project" value="UniProtKB-SubCell"/>
</dbReference>
<evidence type="ECO:0000256" key="6">
    <source>
        <dbReference type="ARBA" id="ARBA00022692"/>
    </source>
</evidence>
<keyword evidence="8 13" id="KW-1133">Transmembrane helix</keyword>
<keyword evidence="6 13" id="KW-0812">Transmembrane</keyword>
<protein>
    <recommendedName>
        <fullName evidence="4">Movement protein TGB2</fullName>
    </recommendedName>
    <alternativeName>
        <fullName evidence="12">Triple gene block 2 protein</fullName>
    </alternativeName>
</protein>
<evidence type="ECO:0000256" key="9">
    <source>
        <dbReference type="ARBA" id="ARBA00023031"/>
    </source>
</evidence>
<evidence type="ECO:0000256" key="12">
    <source>
        <dbReference type="ARBA" id="ARBA00032240"/>
    </source>
</evidence>
<keyword evidence="10 13" id="KW-0472">Membrane</keyword>
<evidence type="ECO:0000313" key="14">
    <source>
        <dbReference type="EMBL" id="ADQ54109.1"/>
    </source>
</evidence>
<reference evidence="14 15" key="1">
    <citation type="journal article" date="2010" name="Arch. Virol.">
        <title>Complete nucleotide sequence of the type isolate of Cowpea mild mottle virus from Ghana.</title>
        <authorList>
            <person name="Menzel W."/>
            <person name="Winter S."/>
            <person name="Vetten H.J."/>
        </authorList>
    </citation>
    <scope>NUCLEOTIDE SEQUENCE [LARGE SCALE GENOMIC DNA]</scope>
    <source>
        <strain evidence="14">Ghana</strain>
    </source>
</reference>